<feature type="transmembrane region" description="Helical" evidence="1">
    <location>
        <begin position="7"/>
        <end position="28"/>
    </location>
</feature>
<comment type="caution">
    <text evidence="2">The sequence shown here is derived from an EMBL/GenBank/DDBJ whole genome shotgun (WGS) entry which is preliminary data.</text>
</comment>
<dbReference type="AlphaFoldDB" id="A0A0F9HM49"/>
<reference evidence="2" key="1">
    <citation type="journal article" date="2015" name="Nature">
        <title>Complex archaea that bridge the gap between prokaryotes and eukaryotes.</title>
        <authorList>
            <person name="Spang A."/>
            <person name="Saw J.H."/>
            <person name="Jorgensen S.L."/>
            <person name="Zaremba-Niedzwiedzka K."/>
            <person name="Martijn J."/>
            <person name="Lind A.E."/>
            <person name="van Eijk R."/>
            <person name="Schleper C."/>
            <person name="Guy L."/>
            <person name="Ettema T.J."/>
        </authorList>
    </citation>
    <scope>NUCLEOTIDE SEQUENCE</scope>
</reference>
<dbReference type="EMBL" id="LAZR01014716">
    <property type="protein sequence ID" value="KKM16242.1"/>
    <property type="molecule type" value="Genomic_DNA"/>
</dbReference>
<proteinExistence type="predicted"/>
<evidence type="ECO:0000256" key="1">
    <source>
        <dbReference type="SAM" id="Phobius"/>
    </source>
</evidence>
<name>A0A0F9HM49_9ZZZZ</name>
<protein>
    <submittedName>
        <fullName evidence="2">Uncharacterized protein</fullName>
    </submittedName>
</protein>
<accession>A0A0F9HM49</accession>
<keyword evidence="1" id="KW-0472">Membrane</keyword>
<evidence type="ECO:0000313" key="2">
    <source>
        <dbReference type="EMBL" id="KKM16242.1"/>
    </source>
</evidence>
<keyword evidence="1" id="KW-0812">Transmembrane</keyword>
<gene>
    <name evidence="2" type="ORF">LCGC14_1687800</name>
</gene>
<sequence length="97" mass="10912">MAKDKIIGAIVMLVGILIAIVYTMGSILDLIFHLEFMLFGVDLLDWRLFVVLPIWLLVILIAIIAIWIGYSMLTTPAPVPLEELEQELAAEEEKSED</sequence>
<feature type="transmembrane region" description="Helical" evidence="1">
    <location>
        <begin position="48"/>
        <end position="70"/>
    </location>
</feature>
<keyword evidence="1" id="KW-1133">Transmembrane helix</keyword>
<organism evidence="2">
    <name type="scientific">marine sediment metagenome</name>
    <dbReference type="NCBI Taxonomy" id="412755"/>
    <lineage>
        <taxon>unclassified sequences</taxon>
        <taxon>metagenomes</taxon>
        <taxon>ecological metagenomes</taxon>
    </lineage>
</organism>